<proteinExistence type="predicted"/>
<organism evidence="2 3">
    <name type="scientific">Streptomyces yaizuensis</name>
    <dbReference type="NCBI Taxonomy" id="2989713"/>
    <lineage>
        <taxon>Bacteria</taxon>
        <taxon>Bacillati</taxon>
        <taxon>Actinomycetota</taxon>
        <taxon>Actinomycetes</taxon>
        <taxon>Kitasatosporales</taxon>
        <taxon>Streptomycetaceae</taxon>
        <taxon>Streptomyces</taxon>
    </lineage>
</organism>
<reference evidence="2 3" key="1">
    <citation type="submission" date="2022-10" db="EMBL/GenBank/DDBJ databases">
        <title>Draft genome sequence of Streptomyces sp. YSPA8.</title>
        <authorList>
            <person name="Moriuchi R."/>
            <person name="Dohra H."/>
            <person name="Yamamura H."/>
            <person name="Kodani S."/>
        </authorList>
    </citation>
    <scope>NUCLEOTIDE SEQUENCE [LARGE SCALE GENOMIC DNA]</scope>
    <source>
        <strain evidence="2 3">YSPA8</strain>
    </source>
</reference>
<gene>
    <name evidence="2" type="ORF">SYYSPA8_13015</name>
</gene>
<comment type="caution">
    <text evidence="2">The sequence shown here is derived from an EMBL/GenBank/DDBJ whole genome shotgun (WGS) entry which is preliminary data.</text>
</comment>
<protein>
    <submittedName>
        <fullName evidence="2">Atg14 domain-containing protein</fullName>
    </submittedName>
</protein>
<dbReference type="RefSeq" id="WP_323447275.1">
    <property type="nucleotide sequence ID" value="NZ_BSBI01000004.1"/>
</dbReference>
<dbReference type="Proteomes" id="UP001291653">
    <property type="component" value="Unassembled WGS sequence"/>
</dbReference>
<evidence type="ECO:0000313" key="2">
    <source>
        <dbReference type="EMBL" id="GLF95222.1"/>
    </source>
</evidence>
<evidence type="ECO:0000313" key="3">
    <source>
        <dbReference type="Proteomes" id="UP001291653"/>
    </source>
</evidence>
<dbReference type="EMBL" id="BSBI01000004">
    <property type="protein sequence ID" value="GLF95222.1"/>
    <property type="molecule type" value="Genomic_DNA"/>
</dbReference>
<keyword evidence="3" id="KW-1185">Reference proteome</keyword>
<accession>A0ABQ5NXX3</accession>
<evidence type="ECO:0000256" key="1">
    <source>
        <dbReference type="SAM" id="MobiDB-lite"/>
    </source>
</evidence>
<feature type="region of interest" description="Disordered" evidence="1">
    <location>
        <begin position="138"/>
        <end position="165"/>
    </location>
</feature>
<name>A0ABQ5NXX3_9ACTN</name>
<sequence length="165" mass="18252">MPRITEEDKTRNEAAIRAAIERVLAGNLPPGHRTDLKTLATLAGVTRTSFYPKKNHDGTTRPGTYQHLAEEFDQRVRELQATGAMVDPRAARIERLKTENAALKTRIAAREEKLAELTEFKTLAICRLAAQHDEIERLRRQGGDGGNVRRLPVPTVPTAPHGSSG</sequence>